<dbReference type="PANTHER" id="PTHR37423">
    <property type="entry name" value="SOLUBLE LYTIC MUREIN TRANSGLYCOSYLASE-RELATED"/>
    <property type="match status" value="1"/>
</dbReference>
<dbReference type="InterPro" id="IPR008258">
    <property type="entry name" value="Transglycosylase_SLT_dom_1"/>
</dbReference>
<proteinExistence type="inferred from homology"/>
<dbReference type="InterPro" id="IPR000189">
    <property type="entry name" value="Transglyc_AS"/>
</dbReference>
<dbReference type="PROSITE" id="PS00922">
    <property type="entry name" value="TRANSGLYCOSYLASE"/>
    <property type="match status" value="1"/>
</dbReference>
<dbReference type="GO" id="GO:0008933">
    <property type="term" value="F:peptidoglycan lytic transglycosylase activity"/>
    <property type="evidence" value="ECO:0007669"/>
    <property type="project" value="InterPro"/>
</dbReference>
<dbReference type="InterPro" id="IPR024570">
    <property type="entry name" value="Murein_transglycosylaseC_N"/>
</dbReference>
<dbReference type="GO" id="GO:0016020">
    <property type="term" value="C:membrane"/>
    <property type="evidence" value="ECO:0007669"/>
    <property type="project" value="InterPro"/>
</dbReference>
<dbReference type="Proteomes" id="UP000002171">
    <property type="component" value="Unassembled WGS sequence"/>
</dbReference>
<dbReference type="Gene3D" id="1.10.530.10">
    <property type="match status" value="1"/>
</dbReference>
<comment type="similarity">
    <text evidence="1">Belongs to the transglycosylase Slt family.</text>
</comment>
<dbReference type="PANTHER" id="PTHR37423:SF2">
    <property type="entry name" value="MEMBRANE-BOUND LYTIC MUREIN TRANSGLYCOSYLASE C"/>
    <property type="match status" value="1"/>
</dbReference>
<dbReference type="OrthoDB" id="5620293at2"/>
<feature type="domain" description="Murein transglycosylase-C N-terminal" evidence="3">
    <location>
        <begin position="66"/>
        <end position="215"/>
    </location>
</feature>
<evidence type="ECO:0000313" key="5">
    <source>
        <dbReference type="Proteomes" id="UP000002171"/>
    </source>
</evidence>
<dbReference type="Pfam" id="PF01464">
    <property type="entry name" value="SLT"/>
    <property type="match status" value="1"/>
</dbReference>
<sequence>MLSRRKFILSLLPLGVAGCTTHDAFRIAESVARGSSLEGAITSRAKSKATGWVTNPQSLAYDLKRLNSFVKKISGRWGEDNAVQPSAKTYVKYIDDYTSRSVVDFESGIVRVETLDRSKLKQSIVVTLLSPEDPVNIDLLSADPIPLGEEPFLYKQALDFDNKAVRWEWRANRFADQLISRGVQQSKAKLKDGQQVIEYFVEFPLGAGHTLTRKYRYAEYVEKYARQYRLNPSLVYAIIETESHFNPFAVSWVPAYGLMQIVPKTAGRDAYELIHGRQGTPSSGYLFNPENNIRMGCAYLHILQTRYLVNVRDSLSKEYCVIAAYNGGAGNVLRSFSKDRDQAFKEINRRSPSQVWQQLRQRMPTESQRYLVKVAEAKKRYT</sequence>
<dbReference type="GO" id="GO:0000270">
    <property type="term" value="P:peptidoglycan metabolic process"/>
    <property type="evidence" value="ECO:0007669"/>
    <property type="project" value="InterPro"/>
</dbReference>
<feature type="domain" description="Transglycosylase SLT" evidence="2">
    <location>
        <begin position="220"/>
        <end position="347"/>
    </location>
</feature>
<evidence type="ECO:0000259" key="2">
    <source>
        <dbReference type="Pfam" id="PF01464"/>
    </source>
</evidence>
<accession>A0A7U8C3W4</accession>
<reference evidence="4 5" key="1">
    <citation type="submission" date="2006-02" db="EMBL/GenBank/DDBJ databases">
        <authorList>
            <person name="Pinhassi J."/>
            <person name="Pedros-Alio C."/>
            <person name="Ferriera S."/>
            <person name="Johnson J."/>
            <person name="Kravitz S."/>
            <person name="Halpern A."/>
            <person name="Remington K."/>
            <person name="Beeson K."/>
            <person name="Tran B."/>
            <person name="Rogers Y.-H."/>
            <person name="Friedman R."/>
            <person name="Venter J.C."/>
        </authorList>
    </citation>
    <scope>NUCLEOTIDE SEQUENCE [LARGE SCALE GENOMIC DNA]</scope>
    <source>
        <strain evidence="4 5">MED92</strain>
    </source>
</reference>
<dbReference type="InterPro" id="IPR023346">
    <property type="entry name" value="Lysozyme-like_dom_sf"/>
</dbReference>
<dbReference type="Pfam" id="PF11873">
    <property type="entry name" value="Mltc_N"/>
    <property type="match status" value="1"/>
</dbReference>
<protein>
    <submittedName>
        <fullName evidence="4">Membrane-bound lytic murein transglycosylase C</fullName>
    </submittedName>
</protein>
<name>A0A7U8C3W4_NEPCE</name>
<evidence type="ECO:0000259" key="3">
    <source>
        <dbReference type="Pfam" id="PF11873"/>
    </source>
</evidence>
<dbReference type="CDD" id="cd16893">
    <property type="entry name" value="LT_MltC_MltE"/>
    <property type="match status" value="1"/>
</dbReference>
<organism evidence="4 5">
    <name type="scientific">Neptuniibacter caesariensis</name>
    <dbReference type="NCBI Taxonomy" id="207954"/>
    <lineage>
        <taxon>Bacteria</taxon>
        <taxon>Pseudomonadati</taxon>
        <taxon>Pseudomonadota</taxon>
        <taxon>Gammaproteobacteria</taxon>
        <taxon>Oceanospirillales</taxon>
        <taxon>Oceanospirillaceae</taxon>
        <taxon>Neptuniibacter</taxon>
    </lineage>
</organism>
<dbReference type="SUPFAM" id="SSF53955">
    <property type="entry name" value="Lysozyme-like"/>
    <property type="match status" value="1"/>
</dbReference>
<dbReference type="AlphaFoldDB" id="A0A7U8C3W4"/>
<dbReference type="PROSITE" id="PS51257">
    <property type="entry name" value="PROKAR_LIPOPROTEIN"/>
    <property type="match status" value="1"/>
</dbReference>
<keyword evidence="5" id="KW-1185">Reference proteome</keyword>
<dbReference type="EMBL" id="AAOW01000014">
    <property type="protein sequence ID" value="EAR60764.1"/>
    <property type="molecule type" value="Genomic_DNA"/>
</dbReference>
<evidence type="ECO:0000256" key="1">
    <source>
        <dbReference type="ARBA" id="ARBA00007734"/>
    </source>
</evidence>
<gene>
    <name evidence="4" type="ORF">MED92_13853</name>
</gene>
<evidence type="ECO:0000313" key="4">
    <source>
        <dbReference type="EMBL" id="EAR60764.1"/>
    </source>
</evidence>
<dbReference type="RefSeq" id="WP_007020436.1">
    <property type="nucleotide sequence ID" value="NZ_CH724125.1"/>
</dbReference>
<comment type="caution">
    <text evidence="4">The sequence shown here is derived from an EMBL/GenBank/DDBJ whole genome shotgun (WGS) entry which is preliminary data.</text>
</comment>